<dbReference type="RefSeq" id="WP_378601640.1">
    <property type="nucleotide sequence ID" value="NZ_JBHSQN010000002.1"/>
</dbReference>
<dbReference type="SUPFAM" id="SSF53474">
    <property type="entry name" value="alpha/beta-Hydrolases"/>
    <property type="match status" value="1"/>
</dbReference>
<dbReference type="InterPro" id="IPR029058">
    <property type="entry name" value="AB_hydrolase_fold"/>
</dbReference>
<gene>
    <name evidence="3" type="ORF">ACFP3H_07690</name>
</gene>
<dbReference type="InterPro" id="IPR000639">
    <property type="entry name" value="Epox_hydrolase-like"/>
</dbReference>
<feature type="non-terminal residue" evidence="3">
    <location>
        <position position="106"/>
    </location>
</feature>
<reference evidence="4" key="1">
    <citation type="journal article" date="2019" name="Int. J. Syst. Evol. Microbiol.">
        <title>The Global Catalogue of Microorganisms (GCM) 10K type strain sequencing project: providing services to taxonomists for standard genome sequencing and annotation.</title>
        <authorList>
            <consortium name="The Broad Institute Genomics Platform"/>
            <consortium name="The Broad Institute Genome Sequencing Center for Infectious Disease"/>
            <person name="Wu L."/>
            <person name="Ma J."/>
        </authorList>
    </citation>
    <scope>NUCLEOTIDE SEQUENCE [LARGE SCALE GENOMIC DNA]</scope>
    <source>
        <strain evidence="4">CCUG 36956</strain>
    </source>
</reference>
<proteinExistence type="predicted"/>
<dbReference type="GO" id="GO:0016787">
    <property type="term" value="F:hydrolase activity"/>
    <property type="evidence" value="ECO:0007669"/>
    <property type="project" value="UniProtKB-KW"/>
</dbReference>
<protein>
    <submittedName>
        <fullName evidence="3">Alpha/beta fold hydrolase</fullName>
    </submittedName>
</protein>
<name>A0ABW1JQH3_9NOCA</name>
<dbReference type="Proteomes" id="UP001596223">
    <property type="component" value="Unassembled WGS sequence"/>
</dbReference>
<dbReference type="Pfam" id="PF00561">
    <property type="entry name" value="Abhydrolase_1"/>
    <property type="match status" value="1"/>
</dbReference>
<dbReference type="Gene3D" id="3.40.50.1820">
    <property type="entry name" value="alpha/beta hydrolase"/>
    <property type="match status" value="1"/>
</dbReference>
<sequence>MPTRLTSFTHHGLEFDVVDAGPIDGPVVVALHGFPQTSTSMAALTAILNARGYRTIAPDQRGYSPRARPRRRRAYRMSELVGDLVALIETVDRGPVHLVGHDWGAA</sequence>
<keyword evidence="4" id="KW-1185">Reference proteome</keyword>
<organism evidence="3 4">
    <name type="scientific">Nocardia lasii</name>
    <dbReference type="NCBI Taxonomy" id="1616107"/>
    <lineage>
        <taxon>Bacteria</taxon>
        <taxon>Bacillati</taxon>
        <taxon>Actinomycetota</taxon>
        <taxon>Actinomycetes</taxon>
        <taxon>Mycobacteriales</taxon>
        <taxon>Nocardiaceae</taxon>
        <taxon>Nocardia</taxon>
    </lineage>
</organism>
<accession>A0ABW1JQH3</accession>
<evidence type="ECO:0000313" key="4">
    <source>
        <dbReference type="Proteomes" id="UP001596223"/>
    </source>
</evidence>
<dbReference type="PRINTS" id="PR00412">
    <property type="entry name" value="EPOXHYDRLASE"/>
</dbReference>
<comment type="caution">
    <text evidence="3">The sequence shown here is derived from an EMBL/GenBank/DDBJ whole genome shotgun (WGS) entry which is preliminary data.</text>
</comment>
<feature type="domain" description="AB hydrolase-1" evidence="2">
    <location>
        <begin position="26"/>
        <end position="105"/>
    </location>
</feature>
<keyword evidence="1 3" id="KW-0378">Hydrolase</keyword>
<evidence type="ECO:0000313" key="3">
    <source>
        <dbReference type="EMBL" id="MFC6010929.1"/>
    </source>
</evidence>
<dbReference type="InterPro" id="IPR000073">
    <property type="entry name" value="AB_hydrolase_1"/>
</dbReference>
<dbReference type="EMBL" id="JBHSQN010000002">
    <property type="protein sequence ID" value="MFC6010929.1"/>
    <property type="molecule type" value="Genomic_DNA"/>
</dbReference>
<dbReference type="PANTHER" id="PTHR43329">
    <property type="entry name" value="EPOXIDE HYDROLASE"/>
    <property type="match status" value="1"/>
</dbReference>
<evidence type="ECO:0000256" key="1">
    <source>
        <dbReference type="ARBA" id="ARBA00022801"/>
    </source>
</evidence>
<evidence type="ECO:0000259" key="2">
    <source>
        <dbReference type="Pfam" id="PF00561"/>
    </source>
</evidence>